<comment type="caution">
    <text evidence="1">The sequence shown here is derived from an EMBL/GenBank/DDBJ whole genome shotgun (WGS) entry which is preliminary data.</text>
</comment>
<gene>
    <name evidence="1" type="ORF">H0H81_011647</name>
</gene>
<name>A0A9P7FQW3_9AGAR</name>
<protein>
    <submittedName>
        <fullName evidence="1">Uncharacterized protein</fullName>
    </submittedName>
</protein>
<reference evidence="1" key="1">
    <citation type="submission" date="2021-02" db="EMBL/GenBank/DDBJ databases">
        <authorList>
            <person name="Nieuwenhuis M."/>
            <person name="Van De Peppel L.J.J."/>
        </authorList>
    </citation>
    <scope>NUCLEOTIDE SEQUENCE</scope>
    <source>
        <strain evidence="1">D49</strain>
    </source>
</reference>
<dbReference type="OrthoDB" id="3262664at2759"/>
<dbReference type="EMBL" id="JABCKI010006116">
    <property type="protein sequence ID" value="KAG5635344.1"/>
    <property type="molecule type" value="Genomic_DNA"/>
</dbReference>
<dbReference type="Proteomes" id="UP000717328">
    <property type="component" value="Unassembled WGS sequence"/>
</dbReference>
<evidence type="ECO:0000313" key="1">
    <source>
        <dbReference type="EMBL" id="KAG5635344.1"/>
    </source>
</evidence>
<sequence>MSFSIDDLASSLSASHIGQEALDLAALQAQLAQTLFGQSITHSSKPQNISRKTSFAQPCNTPTFSSFSSNFSNDMHSISASSQDWMLDSSRDYTMEEDERMVEALLIPCSPMSTSLTHPTAGQFDMISSEATTNQAHETPASSFTCTDPFYLEQSQTQFLSPAPYSVFTQLGEASQQSPFLSSPRREHPGMSHSAPLFCMDSFLVATSGVFEH</sequence>
<accession>A0A9P7FQW3</accession>
<proteinExistence type="predicted"/>
<reference evidence="1" key="2">
    <citation type="submission" date="2021-10" db="EMBL/GenBank/DDBJ databases">
        <title>Phylogenomics reveals ancestral predisposition of the termite-cultivated fungus Termitomyces towards a domesticated lifestyle.</title>
        <authorList>
            <person name="Auxier B."/>
            <person name="Grum-Grzhimaylo A."/>
            <person name="Cardenas M.E."/>
            <person name="Lodge J.D."/>
            <person name="Laessoe T."/>
            <person name="Pedersen O."/>
            <person name="Smith M.E."/>
            <person name="Kuyper T.W."/>
            <person name="Franco-Molano E.A."/>
            <person name="Baroni T.J."/>
            <person name="Aanen D.K."/>
        </authorList>
    </citation>
    <scope>NUCLEOTIDE SEQUENCE</scope>
    <source>
        <strain evidence="1">D49</strain>
    </source>
</reference>
<evidence type="ECO:0000313" key="2">
    <source>
        <dbReference type="Proteomes" id="UP000717328"/>
    </source>
</evidence>
<organism evidence="1 2">
    <name type="scientific">Sphagnurus paluster</name>
    <dbReference type="NCBI Taxonomy" id="117069"/>
    <lineage>
        <taxon>Eukaryota</taxon>
        <taxon>Fungi</taxon>
        <taxon>Dikarya</taxon>
        <taxon>Basidiomycota</taxon>
        <taxon>Agaricomycotina</taxon>
        <taxon>Agaricomycetes</taxon>
        <taxon>Agaricomycetidae</taxon>
        <taxon>Agaricales</taxon>
        <taxon>Tricholomatineae</taxon>
        <taxon>Lyophyllaceae</taxon>
        <taxon>Sphagnurus</taxon>
    </lineage>
</organism>
<dbReference type="AlphaFoldDB" id="A0A9P7FQW3"/>
<keyword evidence="2" id="KW-1185">Reference proteome</keyword>